<comment type="caution">
    <text evidence="3">The sequence shown here is derived from an EMBL/GenBank/DDBJ whole genome shotgun (WGS) entry which is preliminary data.</text>
</comment>
<evidence type="ECO:0000256" key="1">
    <source>
        <dbReference type="SAM" id="MobiDB-lite"/>
    </source>
</evidence>
<feature type="region of interest" description="Disordered" evidence="1">
    <location>
        <begin position="28"/>
        <end position="49"/>
    </location>
</feature>
<name>A0AAD6XUH2_9AGAR</name>
<keyword evidence="4" id="KW-1185">Reference proteome</keyword>
<evidence type="ECO:0000256" key="2">
    <source>
        <dbReference type="SAM" id="SignalP"/>
    </source>
</evidence>
<protein>
    <submittedName>
        <fullName evidence="3">Uncharacterized protein</fullName>
    </submittedName>
</protein>
<evidence type="ECO:0000313" key="4">
    <source>
        <dbReference type="Proteomes" id="UP001222325"/>
    </source>
</evidence>
<organism evidence="3 4">
    <name type="scientific">Mycena belliarum</name>
    <dbReference type="NCBI Taxonomy" id="1033014"/>
    <lineage>
        <taxon>Eukaryota</taxon>
        <taxon>Fungi</taxon>
        <taxon>Dikarya</taxon>
        <taxon>Basidiomycota</taxon>
        <taxon>Agaricomycotina</taxon>
        <taxon>Agaricomycetes</taxon>
        <taxon>Agaricomycetidae</taxon>
        <taxon>Agaricales</taxon>
        <taxon>Marasmiineae</taxon>
        <taxon>Mycenaceae</taxon>
        <taxon>Mycena</taxon>
    </lineage>
</organism>
<reference evidence="3" key="1">
    <citation type="submission" date="2023-03" db="EMBL/GenBank/DDBJ databases">
        <title>Massive genome expansion in bonnet fungi (Mycena s.s.) driven by repeated elements and novel gene families across ecological guilds.</title>
        <authorList>
            <consortium name="Lawrence Berkeley National Laboratory"/>
            <person name="Harder C.B."/>
            <person name="Miyauchi S."/>
            <person name="Viragh M."/>
            <person name="Kuo A."/>
            <person name="Thoen E."/>
            <person name="Andreopoulos B."/>
            <person name="Lu D."/>
            <person name="Skrede I."/>
            <person name="Drula E."/>
            <person name="Henrissat B."/>
            <person name="Morin E."/>
            <person name="Kohler A."/>
            <person name="Barry K."/>
            <person name="LaButti K."/>
            <person name="Morin E."/>
            <person name="Salamov A."/>
            <person name="Lipzen A."/>
            <person name="Mereny Z."/>
            <person name="Hegedus B."/>
            <person name="Baldrian P."/>
            <person name="Stursova M."/>
            <person name="Weitz H."/>
            <person name="Taylor A."/>
            <person name="Grigoriev I.V."/>
            <person name="Nagy L.G."/>
            <person name="Martin F."/>
            <person name="Kauserud H."/>
        </authorList>
    </citation>
    <scope>NUCLEOTIDE SEQUENCE</scope>
    <source>
        <strain evidence="3">CBHHK173m</strain>
    </source>
</reference>
<proteinExistence type="predicted"/>
<keyword evidence="2" id="KW-0732">Signal</keyword>
<gene>
    <name evidence="3" type="ORF">B0H15DRAFT_949602</name>
</gene>
<evidence type="ECO:0000313" key="3">
    <source>
        <dbReference type="EMBL" id="KAJ7088421.1"/>
    </source>
</evidence>
<feature type="signal peptide" evidence="2">
    <location>
        <begin position="1"/>
        <end position="26"/>
    </location>
</feature>
<accession>A0AAD6XUH2</accession>
<feature type="chain" id="PRO_5042044101" evidence="2">
    <location>
        <begin position="27"/>
        <end position="147"/>
    </location>
</feature>
<dbReference type="AlphaFoldDB" id="A0AAD6XUH2"/>
<dbReference type="EMBL" id="JARJCN010000026">
    <property type="protein sequence ID" value="KAJ7088421.1"/>
    <property type="molecule type" value="Genomic_DNA"/>
</dbReference>
<dbReference type="Proteomes" id="UP001222325">
    <property type="component" value="Unassembled WGS sequence"/>
</dbReference>
<sequence>MRLIARITVISAWLLGLAPIAHPSAAAGLQPQPATHGGLGSTPESPPARGVDRALGTQTGIYFRRANTTDAAFSCSITCKGPACPRPLLHSREANQLASVKTTGRVAQITANSSSALGGICQFPRQKYSVACAAEPAEPQIRVNLFN</sequence>